<dbReference type="InterPro" id="IPR004181">
    <property type="entry name" value="Znf_MIZ"/>
</dbReference>
<dbReference type="EMBL" id="DS113404">
    <property type="protein sequence ID" value="EAY07257.1"/>
    <property type="molecule type" value="Genomic_DNA"/>
</dbReference>
<dbReference type="InterPro" id="IPR013083">
    <property type="entry name" value="Znf_RING/FYVE/PHD"/>
</dbReference>
<feature type="domain" description="SP-RING-type" evidence="6">
    <location>
        <begin position="202"/>
        <end position="286"/>
    </location>
</feature>
<dbReference type="VEuPathDB" id="TrichDB:TVAG_240580"/>
<dbReference type="GO" id="GO:0000785">
    <property type="term" value="C:chromatin"/>
    <property type="evidence" value="ECO:0000318"/>
    <property type="project" value="GO_Central"/>
</dbReference>
<dbReference type="KEGG" id="tva:4765145"/>
<dbReference type="Proteomes" id="UP000001542">
    <property type="component" value="Unassembled WGS sequence"/>
</dbReference>
<reference evidence="7" key="1">
    <citation type="submission" date="2006-10" db="EMBL/GenBank/DDBJ databases">
        <authorList>
            <person name="Amadeo P."/>
            <person name="Zhao Q."/>
            <person name="Wortman J."/>
            <person name="Fraser-Liggett C."/>
            <person name="Carlton J."/>
        </authorList>
    </citation>
    <scope>NUCLEOTIDE SEQUENCE</scope>
    <source>
        <strain evidence="7">G3</strain>
    </source>
</reference>
<keyword evidence="1" id="KW-0479">Metal-binding</keyword>
<accession>A2EJA5</accession>
<sequence>MSVPSQIKEHSVEQSISNSDDTNSTKSGASSLPRTSRRNGARVARIVQSGFQLNQRISDLVLSGSAPNPGGASLYLSLTNTPDISAFLSKSQVPCRGQVINGHICFRLIPKIPRLLCAFNFAHSEGHNVVLVFNPANVSVPYVLNGTPSIYQGQEVDITEALRNGQNEILVNTTSVTCEILISIEWRDNETPESIVNKIVTQVPHMEVSPFNNYISEICPIGQKQIVTPGRGASCTHCQCFDLLTFIKNAQATDDWHCPICGQLLQQDSLRYDPCYLKNCGTLLLGVDDFIEDEGGSAAFF</sequence>
<dbReference type="VEuPathDB" id="TrichDB:TVAGG3_0742300"/>
<dbReference type="RefSeq" id="XP_001319480.1">
    <property type="nucleotide sequence ID" value="XM_001319445.1"/>
</dbReference>
<keyword evidence="2 4" id="KW-0863">Zinc-finger</keyword>
<organism evidence="7 8">
    <name type="scientific">Trichomonas vaginalis (strain ATCC PRA-98 / G3)</name>
    <dbReference type="NCBI Taxonomy" id="412133"/>
    <lineage>
        <taxon>Eukaryota</taxon>
        <taxon>Metamonada</taxon>
        <taxon>Parabasalia</taxon>
        <taxon>Trichomonadida</taxon>
        <taxon>Trichomonadidae</taxon>
        <taxon>Trichomonas</taxon>
    </lineage>
</organism>
<name>A2EJA5_TRIV3</name>
<dbReference type="CDD" id="cd16650">
    <property type="entry name" value="SP-RING_PIAS-like"/>
    <property type="match status" value="1"/>
</dbReference>
<evidence type="ECO:0000313" key="7">
    <source>
        <dbReference type="EMBL" id="EAY07257.1"/>
    </source>
</evidence>
<dbReference type="PANTHER" id="PTHR10782:SF4">
    <property type="entry name" value="TONALLI, ISOFORM E"/>
    <property type="match status" value="1"/>
</dbReference>
<keyword evidence="3" id="KW-0862">Zinc</keyword>
<dbReference type="Gene3D" id="3.30.40.10">
    <property type="entry name" value="Zinc/RING finger domain, C3HC4 (zinc finger)"/>
    <property type="match status" value="1"/>
</dbReference>
<dbReference type="AlphaFoldDB" id="A2EJA5"/>
<proteinExistence type="predicted"/>
<evidence type="ECO:0000256" key="2">
    <source>
        <dbReference type="ARBA" id="ARBA00022771"/>
    </source>
</evidence>
<dbReference type="GO" id="GO:0016925">
    <property type="term" value="P:protein sumoylation"/>
    <property type="evidence" value="ECO:0000318"/>
    <property type="project" value="GO_Central"/>
</dbReference>
<dbReference type="eggNOG" id="KOG2169">
    <property type="taxonomic scope" value="Eukaryota"/>
</dbReference>
<dbReference type="PANTHER" id="PTHR10782">
    <property type="entry name" value="ZINC FINGER MIZ DOMAIN-CONTAINING PROTEIN"/>
    <property type="match status" value="1"/>
</dbReference>
<dbReference type="GO" id="GO:0061665">
    <property type="term" value="F:SUMO ligase activity"/>
    <property type="evidence" value="ECO:0000318"/>
    <property type="project" value="GO_Central"/>
</dbReference>
<evidence type="ECO:0000256" key="1">
    <source>
        <dbReference type="ARBA" id="ARBA00022723"/>
    </source>
</evidence>
<dbReference type="OrthoDB" id="10263264at2759"/>
<gene>
    <name evidence="7" type="ORF">TVAG_240580</name>
</gene>
<evidence type="ECO:0000256" key="3">
    <source>
        <dbReference type="ARBA" id="ARBA00022833"/>
    </source>
</evidence>
<dbReference type="GO" id="GO:0008270">
    <property type="term" value="F:zinc ion binding"/>
    <property type="evidence" value="ECO:0007669"/>
    <property type="project" value="UniProtKB-KW"/>
</dbReference>
<dbReference type="InParanoid" id="A2EJA5"/>
<dbReference type="PROSITE" id="PS51044">
    <property type="entry name" value="ZF_SP_RING"/>
    <property type="match status" value="1"/>
</dbReference>
<evidence type="ECO:0000259" key="6">
    <source>
        <dbReference type="PROSITE" id="PS51044"/>
    </source>
</evidence>
<dbReference type="STRING" id="5722.A2EJA5"/>
<feature type="compositionally biased region" description="Polar residues" evidence="5">
    <location>
        <begin position="13"/>
        <end position="34"/>
    </location>
</feature>
<evidence type="ECO:0000313" key="8">
    <source>
        <dbReference type="Proteomes" id="UP000001542"/>
    </source>
</evidence>
<evidence type="ECO:0000256" key="5">
    <source>
        <dbReference type="SAM" id="MobiDB-lite"/>
    </source>
</evidence>
<keyword evidence="8" id="KW-1185">Reference proteome</keyword>
<dbReference type="Pfam" id="PF02891">
    <property type="entry name" value="zf-MIZ"/>
    <property type="match status" value="1"/>
</dbReference>
<evidence type="ECO:0000256" key="4">
    <source>
        <dbReference type="PROSITE-ProRule" id="PRU00452"/>
    </source>
</evidence>
<reference evidence="7" key="2">
    <citation type="journal article" date="2007" name="Science">
        <title>Draft genome sequence of the sexually transmitted pathogen Trichomonas vaginalis.</title>
        <authorList>
            <person name="Carlton J.M."/>
            <person name="Hirt R.P."/>
            <person name="Silva J.C."/>
            <person name="Delcher A.L."/>
            <person name="Schatz M."/>
            <person name="Zhao Q."/>
            <person name="Wortman J.R."/>
            <person name="Bidwell S.L."/>
            <person name="Alsmark U.C.M."/>
            <person name="Besteiro S."/>
            <person name="Sicheritz-Ponten T."/>
            <person name="Noel C.J."/>
            <person name="Dacks J.B."/>
            <person name="Foster P.G."/>
            <person name="Simillion C."/>
            <person name="Van de Peer Y."/>
            <person name="Miranda-Saavedra D."/>
            <person name="Barton G.J."/>
            <person name="Westrop G.D."/>
            <person name="Mueller S."/>
            <person name="Dessi D."/>
            <person name="Fiori P.L."/>
            <person name="Ren Q."/>
            <person name="Paulsen I."/>
            <person name="Zhang H."/>
            <person name="Bastida-Corcuera F.D."/>
            <person name="Simoes-Barbosa A."/>
            <person name="Brown M.T."/>
            <person name="Hayes R.D."/>
            <person name="Mukherjee M."/>
            <person name="Okumura C.Y."/>
            <person name="Schneider R."/>
            <person name="Smith A.J."/>
            <person name="Vanacova S."/>
            <person name="Villalvazo M."/>
            <person name="Haas B.J."/>
            <person name="Pertea M."/>
            <person name="Feldblyum T.V."/>
            <person name="Utterback T.R."/>
            <person name="Shu C.L."/>
            <person name="Osoegawa K."/>
            <person name="de Jong P.J."/>
            <person name="Hrdy I."/>
            <person name="Horvathova L."/>
            <person name="Zubacova Z."/>
            <person name="Dolezal P."/>
            <person name="Malik S.B."/>
            <person name="Logsdon J.M. Jr."/>
            <person name="Henze K."/>
            <person name="Gupta A."/>
            <person name="Wang C.C."/>
            <person name="Dunne R.L."/>
            <person name="Upcroft J.A."/>
            <person name="Upcroft P."/>
            <person name="White O."/>
            <person name="Salzberg S.L."/>
            <person name="Tang P."/>
            <person name="Chiu C.-H."/>
            <person name="Lee Y.-S."/>
            <person name="Embley T.M."/>
            <person name="Coombs G.H."/>
            <person name="Mottram J.C."/>
            <person name="Tachezy J."/>
            <person name="Fraser-Liggett C.M."/>
            <person name="Johnson P.J."/>
        </authorList>
    </citation>
    <scope>NUCLEOTIDE SEQUENCE [LARGE SCALE GENOMIC DNA]</scope>
    <source>
        <strain evidence="7">G3</strain>
    </source>
</reference>
<protein>
    <submittedName>
        <fullName evidence="7">MIZ zinc finger family protein</fullName>
    </submittedName>
</protein>
<feature type="region of interest" description="Disordered" evidence="5">
    <location>
        <begin position="1"/>
        <end position="39"/>
    </location>
</feature>